<keyword evidence="13" id="KW-1185">Reference proteome</keyword>
<dbReference type="PANTHER" id="PTHR11471:SF23">
    <property type="entry name" value="TUMOR NECROSIS FACTOR"/>
    <property type="match status" value="1"/>
</dbReference>
<dbReference type="PROSITE" id="PS50049">
    <property type="entry name" value="THD_2"/>
    <property type="match status" value="1"/>
</dbReference>
<dbReference type="OMA" id="WHRSLRQ"/>
<comment type="caution">
    <text evidence="12">The sequence shown here is derived from an EMBL/GenBank/DDBJ whole genome shotgun (WGS) entry which is preliminary data.</text>
</comment>
<dbReference type="Pfam" id="PF00229">
    <property type="entry name" value="TNF"/>
    <property type="match status" value="1"/>
</dbReference>
<evidence type="ECO:0000256" key="10">
    <source>
        <dbReference type="ARBA" id="ARBA00029751"/>
    </source>
</evidence>
<dbReference type="Proteomes" id="UP000288216">
    <property type="component" value="Unassembled WGS sequence"/>
</dbReference>
<dbReference type="PRINTS" id="PR01234">
    <property type="entry name" value="TNECROSISFCT"/>
</dbReference>
<dbReference type="GO" id="GO:0005164">
    <property type="term" value="F:tumor necrosis factor receptor binding"/>
    <property type="evidence" value="ECO:0007669"/>
    <property type="project" value="InterPro"/>
</dbReference>
<dbReference type="Gene3D" id="2.60.120.40">
    <property type="match status" value="1"/>
</dbReference>
<dbReference type="OrthoDB" id="9940698at2759"/>
<dbReference type="InterPro" id="IPR006053">
    <property type="entry name" value="TNF"/>
</dbReference>
<evidence type="ECO:0000256" key="2">
    <source>
        <dbReference type="ARBA" id="ARBA00008670"/>
    </source>
</evidence>
<dbReference type="CDD" id="cd00184">
    <property type="entry name" value="TNF"/>
    <property type="match status" value="1"/>
</dbReference>
<name>A0A401Q6D6_SCYTO</name>
<dbReference type="GO" id="GO:0006955">
    <property type="term" value="P:immune response"/>
    <property type="evidence" value="ECO:0007669"/>
    <property type="project" value="InterPro"/>
</dbReference>
<evidence type="ECO:0000313" key="13">
    <source>
        <dbReference type="Proteomes" id="UP000288216"/>
    </source>
</evidence>
<dbReference type="SUPFAM" id="SSF49842">
    <property type="entry name" value="TNF-like"/>
    <property type="match status" value="1"/>
</dbReference>
<keyword evidence="9" id="KW-1015">Disulfide bond</keyword>
<organism evidence="12 13">
    <name type="scientific">Scyliorhinus torazame</name>
    <name type="common">Cloudy catshark</name>
    <name type="synonym">Catulus torazame</name>
    <dbReference type="NCBI Taxonomy" id="75743"/>
    <lineage>
        <taxon>Eukaryota</taxon>
        <taxon>Metazoa</taxon>
        <taxon>Chordata</taxon>
        <taxon>Craniata</taxon>
        <taxon>Vertebrata</taxon>
        <taxon>Chondrichthyes</taxon>
        <taxon>Elasmobranchii</taxon>
        <taxon>Galeomorphii</taxon>
        <taxon>Galeoidea</taxon>
        <taxon>Carcharhiniformes</taxon>
        <taxon>Scyliorhinidae</taxon>
        <taxon>Scyliorhinus</taxon>
    </lineage>
</organism>
<protein>
    <recommendedName>
        <fullName evidence="3">Tumor necrosis factor</fullName>
    </recommendedName>
    <alternativeName>
        <fullName evidence="10">TNF-alpha</fullName>
    </alternativeName>
</protein>
<evidence type="ECO:0000256" key="9">
    <source>
        <dbReference type="ARBA" id="ARBA00023157"/>
    </source>
</evidence>
<gene>
    <name evidence="12" type="ORF">scyTo_0022725</name>
</gene>
<evidence type="ECO:0000256" key="3">
    <source>
        <dbReference type="ARBA" id="ARBA00013893"/>
    </source>
</evidence>
<dbReference type="InterPro" id="IPR008983">
    <property type="entry name" value="Tumour_necrosis_fac-like_dom"/>
</dbReference>
<dbReference type="PANTHER" id="PTHR11471">
    <property type="entry name" value="TUMOR NECROSIS FACTOR FAMILY MEMBER"/>
    <property type="match status" value="1"/>
</dbReference>
<evidence type="ECO:0000256" key="4">
    <source>
        <dbReference type="ARBA" id="ARBA00022514"/>
    </source>
</evidence>
<keyword evidence="8" id="KW-0472">Membrane</keyword>
<evidence type="ECO:0000256" key="8">
    <source>
        <dbReference type="ARBA" id="ARBA00023136"/>
    </source>
</evidence>
<dbReference type="AlphaFoldDB" id="A0A401Q6D6"/>
<feature type="domain" description="THD" evidence="11">
    <location>
        <begin position="1"/>
        <end position="114"/>
    </location>
</feature>
<evidence type="ECO:0000256" key="6">
    <source>
        <dbReference type="ARBA" id="ARBA00022968"/>
    </source>
</evidence>
<dbReference type="GO" id="GO:0005125">
    <property type="term" value="F:cytokine activity"/>
    <property type="evidence" value="ECO:0007669"/>
    <property type="project" value="UniProtKB-KW"/>
</dbReference>
<dbReference type="InterPro" id="IPR006052">
    <property type="entry name" value="TNF_dom"/>
</dbReference>
<dbReference type="SMART" id="SM00207">
    <property type="entry name" value="TNF"/>
    <property type="match status" value="1"/>
</dbReference>
<evidence type="ECO:0000259" key="11">
    <source>
        <dbReference type="PROSITE" id="PS50049"/>
    </source>
</evidence>
<keyword evidence="4" id="KW-0202">Cytokine</keyword>
<sequence>MGFENESIVIPVAGFYYVYSQVAFVGVNCSKDSLVLESKILYKSPRYDMNLRLELMEVTESVCESANARLKWHRSLRQGGVFRLEKGTHLSVKISPRDKAEMESHKTYFGAFKLQ</sequence>
<proteinExistence type="inferred from homology"/>
<accession>A0A401Q6D6</accession>
<comment type="subcellular location">
    <subcellularLocation>
        <location evidence="1">Membrane</location>
        <topology evidence="1">Single-pass type II membrane protein</topology>
    </subcellularLocation>
</comment>
<evidence type="ECO:0000256" key="1">
    <source>
        <dbReference type="ARBA" id="ARBA00004606"/>
    </source>
</evidence>
<evidence type="ECO:0000256" key="5">
    <source>
        <dbReference type="ARBA" id="ARBA00022692"/>
    </source>
</evidence>
<keyword evidence="5" id="KW-0812">Transmembrane</keyword>
<keyword evidence="6" id="KW-0735">Signal-anchor</keyword>
<keyword evidence="7" id="KW-1133">Transmembrane helix</keyword>
<comment type="similarity">
    <text evidence="2">Belongs to the tumor necrosis factor family.</text>
</comment>
<reference evidence="12 13" key="1">
    <citation type="journal article" date="2018" name="Nat. Ecol. Evol.">
        <title>Shark genomes provide insights into elasmobranch evolution and the origin of vertebrates.</title>
        <authorList>
            <person name="Hara Y"/>
            <person name="Yamaguchi K"/>
            <person name="Onimaru K"/>
            <person name="Kadota M"/>
            <person name="Koyanagi M"/>
            <person name="Keeley SD"/>
            <person name="Tatsumi K"/>
            <person name="Tanaka K"/>
            <person name="Motone F"/>
            <person name="Kageyama Y"/>
            <person name="Nozu R"/>
            <person name="Adachi N"/>
            <person name="Nishimura O"/>
            <person name="Nakagawa R"/>
            <person name="Tanegashima C"/>
            <person name="Kiyatake I"/>
            <person name="Matsumoto R"/>
            <person name="Murakumo K"/>
            <person name="Nishida K"/>
            <person name="Terakita A"/>
            <person name="Kuratani S"/>
            <person name="Sato K"/>
            <person name="Hyodo S Kuraku.S."/>
        </authorList>
    </citation>
    <scope>NUCLEOTIDE SEQUENCE [LARGE SCALE GENOMIC DNA]</scope>
</reference>
<dbReference type="EMBL" id="BFAA01023758">
    <property type="protein sequence ID" value="GCB80897.1"/>
    <property type="molecule type" value="Genomic_DNA"/>
</dbReference>
<evidence type="ECO:0000313" key="12">
    <source>
        <dbReference type="EMBL" id="GCB80897.1"/>
    </source>
</evidence>
<dbReference type="GO" id="GO:0005615">
    <property type="term" value="C:extracellular space"/>
    <property type="evidence" value="ECO:0007669"/>
    <property type="project" value="UniProtKB-KW"/>
</dbReference>
<dbReference type="GO" id="GO:0016020">
    <property type="term" value="C:membrane"/>
    <property type="evidence" value="ECO:0007669"/>
    <property type="project" value="UniProtKB-SubCell"/>
</dbReference>
<evidence type="ECO:0000256" key="7">
    <source>
        <dbReference type="ARBA" id="ARBA00022989"/>
    </source>
</evidence>
<dbReference type="STRING" id="75743.A0A401Q6D6"/>